<sequence length="190" mass="21221">MIKSLKQTKEELSFEASELSRKIGQGIDKHNKTSVSYADCKGCEICEEIGLLGETLWNFESPRDVRVYVGDYMATKNFPSHCVMCGKSLKGLKVKEGTLICNNFECHNDLAKVKSFKKVSDSFFKTPDDFEKAKVQYGGVANIAYNFDIPLLLLNAYQAVLSNGDVDLTIRTVKRLEKDFAVVETIKGGN</sequence>
<accession>A0AAE7SPJ7</accession>
<keyword evidence="2" id="KW-1185">Reference proteome</keyword>
<organism evidence="1 2">
    <name type="scientific">Carnobacterium phage cd4</name>
    <dbReference type="NCBI Taxonomy" id="2849246"/>
    <lineage>
        <taxon>Viruses</taxon>
        <taxon>Duplodnaviria</taxon>
        <taxon>Heunggongvirae</taxon>
        <taxon>Uroviricota</taxon>
        <taxon>Caudoviricetes</taxon>
        <taxon>Carnodivirus</taxon>
        <taxon>Carnodivirus cd4-like</taxon>
    </lineage>
</organism>
<proteinExistence type="predicted"/>
<name>A0AAE7SPJ7_9CAUD</name>
<dbReference type="Proteomes" id="UP000828872">
    <property type="component" value="Segment"/>
</dbReference>
<dbReference type="EMBL" id="MZ399596">
    <property type="protein sequence ID" value="QXP45430.1"/>
    <property type="molecule type" value="Genomic_DNA"/>
</dbReference>
<reference evidence="1 2" key="1">
    <citation type="journal article" date="2021" name="Microbiol. Resour. Announc.">
        <title>Genome Sequences of Bacteriophages cd2, cd3, and cd4, which Specifically Target Carnobacterium divergens.</title>
        <authorList>
            <person name="Zhang P."/>
            <person name="Britton A.P."/>
            <person name="Visser K.A."/>
            <person name="Welke C.A."/>
            <person name="Wassink H."/>
            <person name="Prins E."/>
            <person name="Yang X."/>
            <person name="Martin-Visscher L.A."/>
        </authorList>
    </citation>
    <scope>NUCLEOTIDE SEQUENCE [LARGE SCALE GENOMIC DNA]</scope>
    <source>
        <strain evidence="2">cd4</strain>
    </source>
</reference>
<protein>
    <submittedName>
        <fullName evidence="1">Uncharacterized protein</fullName>
    </submittedName>
</protein>
<gene>
    <name evidence="1" type="ORF">cd4_080</name>
</gene>
<evidence type="ECO:0000313" key="2">
    <source>
        <dbReference type="Proteomes" id="UP000828872"/>
    </source>
</evidence>
<evidence type="ECO:0000313" key="1">
    <source>
        <dbReference type="EMBL" id="QXP45430.1"/>
    </source>
</evidence>